<dbReference type="RefSeq" id="WP_162658011.1">
    <property type="nucleotide sequence ID" value="NZ_LR593887.1"/>
</dbReference>
<dbReference type="Gene3D" id="3.40.50.1240">
    <property type="entry name" value="Phosphoglycerate mutase-like"/>
    <property type="match status" value="1"/>
</dbReference>
<name>A0A6C2YP26_9BACT</name>
<dbReference type="AlphaFoldDB" id="A0A6C2YP26"/>
<sequence length="216" mass="23146">MATTLLLVRHGATPNNLAVPAKLQGRRTDPGLAPIGIRQAESTAELLRGIPIHAAFASPLERAMQTAHIIAQPHDLAVQAVPELTECDVGRWDGLDWATIAQMDAEAHDRYHANPAEFGYPEGENFAQVFDRVAPALDELLDRHDGQTILAVSHHVVNRVYLAVALGLSVSQARKFSLDNCGVSVVVRSNGKNKVQVLNSSIHLFGIGEGAMASAA</sequence>
<keyword evidence="4" id="KW-1185">Reference proteome</keyword>
<dbReference type="EMBL" id="LR593887">
    <property type="protein sequence ID" value="VTS02737.1"/>
    <property type="molecule type" value="Genomic_DNA"/>
</dbReference>
<dbReference type="EMBL" id="LR586016">
    <property type="protein sequence ID" value="VIP02883.1"/>
    <property type="molecule type" value="Genomic_DNA"/>
</dbReference>
<dbReference type="InParanoid" id="A0A6C2YP26"/>
<evidence type="ECO:0000313" key="3">
    <source>
        <dbReference type="EMBL" id="VIP02883.1"/>
    </source>
</evidence>
<dbReference type="SUPFAM" id="SSF53254">
    <property type="entry name" value="Phosphoglycerate mutase-like"/>
    <property type="match status" value="1"/>
</dbReference>
<dbReference type="InterPro" id="IPR013078">
    <property type="entry name" value="His_Pase_superF_clade-1"/>
</dbReference>
<accession>A0A6C2YP26</accession>
<feature type="active site" description="Tele-phosphohistidine intermediate" evidence="1">
    <location>
        <position position="10"/>
    </location>
</feature>
<dbReference type="InterPro" id="IPR050275">
    <property type="entry name" value="PGM_Phosphatase"/>
</dbReference>
<dbReference type="SMART" id="SM00855">
    <property type="entry name" value="PGAM"/>
    <property type="match status" value="1"/>
</dbReference>
<dbReference type="PANTHER" id="PTHR48100:SF1">
    <property type="entry name" value="HISTIDINE PHOSPHATASE FAMILY PROTEIN-RELATED"/>
    <property type="match status" value="1"/>
</dbReference>
<feature type="active site" description="Proton donor/acceptor" evidence="1">
    <location>
        <position position="86"/>
    </location>
</feature>
<dbReference type="Pfam" id="PF00300">
    <property type="entry name" value="His_Phos_1"/>
    <property type="match status" value="1"/>
</dbReference>
<protein>
    <submittedName>
        <fullName evidence="3">Uncharacterized protein</fullName>
    </submittedName>
</protein>
<dbReference type="FunCoup" id="A0A6C2YP26">
    <property type="interactions" value="387"/>
</dbReference>
<dbReference type="InterPro" id="IPR029033">
    <property type="entry name" value="His_PPase_superfam"/>
</dbReference>
<evidence type="ECO:0000313" key="4">
    <source>
        <dbReference type="Proteomes" id="UP000464378"/>
    </source>
</evidence>
<evidence type="ECO:0000256" key="1">
    <source>
        <dbReference type="PIRSR" id="PIRSR613078-1"/>
    </source>
</evidence>
<proteinExistence type="predicted"/>
<dbReference type="PANTHER" id="PTHR48100">
    <property type="entry name" value="BROAD-SPECIFICITY PHOSPHATASE YOR283W-RELATED"/>
    <property type="match status" value="1"/>
</dbReference>
<organism evidence="3">
    <name type="scientific">Tuwongella immobilis</name>
    <dbReference type="NCBI Taxonomy" id="692036"/>
    <lineage>
        <taxon>Bacteria</taxon>
        <taxon>Pseudomonadati</taxon>
        <taxon>Planctomycetota</taxon>
        <taxon>Planctomycetia</taxon>
        <taxon>Gemmatales</taxon>
        <taxon>Gemmataceae</taxon>
        <taxon>Tuwongella</taxon>
    </lineage>
</organism>
<reference evidence="3" key="1">
    <citation type="submission" date="2019-04" db="EMBL/GenBank/DDBJ databases">
        <authorList>
            <consortium name="Science for Life Laboratories"/>
        </authorList>
    </citation>
    <scope>NUCLEOTIDE SEQUENCE</scope>
    <source>
        <strain evidence="3">MBLW1</strain>
    </source>
</reference>
<dbReference type="CDD" id="cd07067">
    <property type="entry name" value="HP_PGM_like"/>
    <property type="match status" value="1"/>
</dbReference>
<dbReference type="GO" id="GO:0005737">
    <property type="term" value="C:cytoplasm"/>
    <property type="evidence" value="ECO:0007669"/>
    <property type="project" value="TreeGrafter"/>
</dbReference>
<dbReference type="KEGG" id="tim:GMBLW1_10770"/>
<feature type="binding site" evidence="2">
    <location>
        <position position="62"/>
    </location>
    <ligand>
        <name>substrate</name>
    </ligand>
</feature>
<evidence type="ECO:0000256" key="2">
    <source>
        <dbReference type="PIRSR" id="PIRSR613078-2"/>
    </source>
</evidence>
<gene>
    <name evidence="3" type="ORF">GMBLW1_10770</name>
</gene>
<dbReference type="GO" id="GO:0016791">
    <property type="term" value="F:phosphatase activity"/>
    <property type="evidence" value="ECO:0007669"/>
    <property type="project" value="TreeGrafter"/>
</dbReference>
<dbReference type="Proteomes" id="UP000464378">
    <property type="component" value="Chromosome"/>
</dbReference>
<feature type="binding site" evidence="2">
    <location>
        <begin position="9"/>
        <end position="16"/>
    </location>
    <ligand>
        <name>substrate</name>
    </ligand>
</feature>